<dbReference type="AlphaFoldDB" id="A0AAW8E5W1"/>
<proteinExistence type="predicted"/>
<evidence type="ECO:0000256" key="2">
    <source>
        <dbReference type="ARBA" id="ARBA00022448"/>
    </source>
</evidence>
<evidence type="ECO:0000256" key="3">
    <source>
        <dbReference type="ARBA" id="ARBA00022475"/>
    </source>
</evidence>
<protein>
    <recommendedName>
        <fullName evidence="9">Type II secretion system protein GspC N-terminal domain-containing protein</fullName>
    </recommendedName>
</protein>
<accession>A0AAW8E5W1</accession>
<dbReference type="EMBL" id="JAUSRR010000011">
    <property type="protein sequence ID" value="MDP9926552.1"/>
    <property type="molecule type" value="Genomic_DNA"/>
</dbReference>
<keyword evidence="8" id="KW-0472">Membrane</keyword>
<keyword evidence="2" id="KW-0813">Transport</keyword>
<keyword evidence="7" id="KW-1133">Transmembrane helix</keyword>
<keyword evidence="5" id="KW-0812">Transmembrane</keyword>
<evidence type="ECO:0000313" key="10">
    <source>
        <dbReference type="EMBL" id="MDP9926552.1"/>
    </source>
</evidence>
<keyword evidence="3" id="KW-1003">Cell membrane</keyword>
<comment type="caution">
    <text evidence="10">The sequence shown here is derived from an EMBL/GenBank/DDBJ whole genome shotgun (WGS) entry which is preliminary data.</text>
</comment>
<reference evidence="10" key="1">
    <citation type="submission" date="2023-07" db="EMBL/GenBank/DDBJ databases">
        <title>Sorghum-associated microbial communities from plants grown in Nebraska, USA.</title>
        <authorList>
            <person name="Schachtman D."/>
        </authorList>
    </citation>
    <scope>NUCLEOTIDE SEQUENCE</scope>
    <source>
        <strain evidence="10">DS2795</strain>
    </source>
</reference>
<dbReference type="Pfam" id="PF11356">
    <property type="entry name" value="T2SSC"/>
    <property type="match status" value="1"/>
</dbReference>
<dbReference type="RefSeq" id="WP_307638234.1">
    <property type="nucleotide sequence ID" value="NZ_JAUSRR010000011.1"/>
</dbReference>
<organism evidence="10 11">
    <name type="scientific">Variovorax boronicumulans</name>
    <dbReference type="NCBI Taxonomy" id="436515"/>
    <lineage>
        <taxon>Bacteria</taxon>
        <taxon>Pseudomonadati</taxon>
        <taxon>Pseudomonadota</taxon>
        <taxon>Betaproteobacteria</taxon>
        <taxon>Burkholderiales</taxon>
        <taxon>Comamonadaceae</taxon>
        <taxon>Variovorax</taxon>
    </lineage>
</organism>
<sequence length="143" mass="14195">MRPFTPPSARLLVHAAGLSLVVAGVVTWGRLLTPSAPQVRTAPAQAAVADPTADALAAWFGPGEVRANIAVKGLIKGAGQAGVAVLSVNDGAPQPYRVGDALGRALTLAGIEADAVTVDKAGTSLRIAAPVLPTAPGIVRAAP</sequence>
<comment type="subcellular location">
    <subcellularLocation>
        <location evidence="1">Cell inner membrane</location>
    </subcellularLocation>
</comment>
<evidence type="ECO:0000256" key="1">
    <source>
        <dbReference type="ARBA" id="ARBA00004533"/>
    </source>
</evidence>
<keyword evidence="6" id="KW-0653">Protein transport</keyword>
<evidence type="ECO:0000256" key="6">
    <source>
        <dbReference type="ARBA" id="ARBA00022927"/>
    </source>
</evidence>
<evidence type="ECO:0000256" key="4">
    <source>
        <dbReference type="ARBA" id="ARBA00022519"/>
    </source>
</evidence>
<dbReference type="GO" id="GO:0015031">
    <property type="term" value="P:protein transport"/>
    <property type="evidence" value="ECO:0007669"/>
    <property type="project" value="UniProtKB-KW"/>
</dbReference>
<gene>
    <name evidence="10" type="ORF">J2W25_005601</name>
</gene>
<dbReference type="Gene3D" id="2.30.30.830">
    <property type="match status" value="1"/>
</dbReference>
<evidence type="ECO:0000256" key="7">
    <source>
        <dbReference type="ARBA" id="ARBA00022989"/>
    </source>
</evidence>
<name>A0AAW8E5W1_9BURK</name>
<evidence type="ECO:0000313" key="11">
    <source>
        <dbReference type="Proteomes" id="UP001244295"/>
    </source>
</evidence>
<evidence type="ECO:0000256" key="5">
    <source>
        <dbReference type="ARBA" id="ARBA00022692"/>
    </source>
</evidence>
<feature type="domain" description="Type II secretion system protein GspC N-terminal" evidence="9">
    <location>
        <begin position="66"/>
        <end position="127"/>
    </location>
</feature>
<dbReference type="GO" id="GO:0005886">
    <property type="term" value="C:plasma membrane"/>
    <property type="evidence" value="ECO:0007669"/>
    <property type="project" value="UniProtKB-SubCell"/>
</dbReference>
<evidence type="ECO:0000256" key="8">
    <source>
        <dbReference type="ARBA" id="ARBA00023136"/>
    </source>
</evidence>
<evidence type="ECO:0000259" key="9">
    <source>
        <dbReference type="Pfam" id="PF11356"/>
    </source>
</evidence>
<dbReference type="Proteomes" id="UP001244295">
    <property type="component" value="Unassembled WGS sequence"/>
</dbReference>
<dbReference type="InterPro" id="IPR024961">
    <property type="entry name" value="T2SS_GspC_N"/>
</dbReference>
<keyword evidence="4" id="KW-0997">Cell inner membrane</keyword>